<proteinExistence type="predicted"/>
<accession>A0AAD1QYM8</accession>
<sequence>KTDELCLANDGLLEKVRKLEDEQTRLTIKLVDLEDRSRRNNIRGRGVPESVSGVDLPGYLQQLFKAIPLTLELAYLCLDWAHRVPKPPNLAQEIPRDIVTKLHYFSVKEAILTAQRQASPMPPDYTGVSLYAN</sequence>
<dbReference type="InterPro" id="IPR004244">
    <property type="entry name" value="Transposase_22"/>
</dbReference>
<evidence type="ECO:0000256" key="1">
    <source>
        <dbReference type="SAM" id="Coils"/>
    </source>
</evidence>
<dbReference type="EMBL" id="OW240912">
    <property type="protein sequence ID" value="CAH2219535.1"/>
    <property type="molecule type" value="Genomic_DNA"/>
</dbReference>
<feature type="non-terminal residue" evidence="2">
    <location>
        <position position="1"/>
    </location>
</feature>
<dbReference type="Gene3D" id="3.30.70.1820">
    <property type="entry name" value="L1 transposable element, RRM domain"/>
    <property type="match status" value="1"/>
</dbReference>
<protein>
    <submittedName>
        <fullName evidence="2">Uncharacterized protein</fullName>
    </submittedName>
</protein>
<evidence type="ECO:0000313" key="2">
    <source>
        <dbReference type="EMBL" id="CAH2219535.1"/>
    </source>
</evidence>
<dbReference type="AlphaFoldDB" id="A0AAD1QYM8"/>
<evidence type="ECO:0000313" key="3">
    <source>
        <dbReference type="Proteomes" id="UP001295444"/>
    </source>
</evidence>
<gene>
    <name evidence="2" type="ORF">PECUL_23A034841</name>
</gene>
<name>A0AAD1QYM8_PELCU</name>
<dbReference type="PANTHER" id="PTHR11505">
    <property type="entry name" value="L1 TRANSPOSABLE ELEMENT-RELATED"/>
    <property type="match status" value="1"/>
</dbReference>
<organism evidence="2 3">
    <name type="scientific">Pelobates cultripes</name>
    <name type="common">Western spadefoot toad</name>
    <dbReference type="NCBI Taxonomy" id="61616"/>
    <lineage>
        <taxon>Eukaryota</taxon>
        <taxon>Metazoa</taxon>
        <taxon>Chordata</taxon>
        <taxon>Craniata</taxon>
        <taxon>Vertebrata</taxon>
        <taxon>Euteleostomi</taxon>
        <taxon>Amphibia</taxon>
        <taxon>Batrachia</taxon>
        <taxon>Anura</taxon>
        <taxon>Pelobatoidea</taxon>
        <taxon>Pelobatidae</taxon>
        <taxon>Pelobates</taxon>
    </lineage>
</organism>
<reference evidence="2" key="1">
    <citation type="submission" date="2022-03" db="EMBL/GenBank/DDBJ databases">
        <authorList>
            <person name="Alioto T."/>
            <person name="Alioto T."/>
            <person name="Gomez Garrido J."/>
        </authorList>
    </citation>
    <scope>NUCLEOTIDE SEQUENCE</scope>
</reference>
<keyword evidence="3" id="KW-1185">Reference proteome</keyword>
<feature type="coiled-coil region" evidence="1">
    <location>
        <begin position="9"/>
        <end position="36"/>
    </location>
</feature>
<dbReference type="Proteomes" id="UP001295444">
    <property type="component" value="Chromosome 01"/>
</dbReference>
<keyword evidence="1" id="KW-0175">Coiled coil</keyword>